<feature type="transmembrane region" description="Helical" evidence="1">
    <location>
        <begin position="85"/>
        <end position="102"/>
    </location>
</feature>
<feature type="transmembrane region" description="Helical" evidence="1">
    <location>
        <begin position="268"/>
        <end position="288"/>
    </location>
</feature>
<evidence type="ECO:0000256" key="1">
    <source>
        <dbReference type="SAM" id="Phobius"/>
    </source>
</evidence>
<feature type="transmembrane region" description="Helical" evidence="1">
    <location>
        <begin position="326"/>
        <end position="345"/>
    </location>
</feature>
<gene>
    <name evidence="2" type="ORF">MRM63_12620</name>
</gene>
<accession>A0AAU6VDF2</accession>
<dbReference type="AlphaFoldDB" id="A0AAU6VDF2"/>
<feature type="transmembrane region" description="Helical" evidence="1">
    <location>
        <begin position="234"/>
        <end position="256"/>
    </location>
</feature>
<feature type="transmembrane region" description="Helical" evidence="1">
    <location>
        <begin position="294"/>
        <end position="314"/>
    </location>
</feature>
<proteinExistence type="predicted"/>
<keyword evidence="1" id="KW-1133">Transmembrane helix</keyword>
<sequence>MALAESKYIFDKQWNTIGISILYKYVDEYFPYFYFSLIMYFTSNYFLLKTLDNKGMLRGRGMYLFLVFYMLPSSVYYVQSPTKEVFLYFVVCLFLYFLDVSSKIKKTIFIFSTLFLRLQYGLAFLSSYFSKSFKMVKIDVVFLTKFIFVLAVASLFILYRLPVFETYLQAGSDYLEFEQQGTGFGGVLRGLEQNIPLVGLITVPIKILQNISDPFPMFNLYYHGAYNFYSIKDVLTFFISGYVSIFVYVVFFLSFFKKMTHSFFYTKNNYQCYIMLSVVYLLVGMNTFVQGRYLYPLFPLFLYIYLGCSFFTCGPRDVFILKIAKFSSWILFSFVSLVFFIRFIGQV</sequence>
<feature type="transmembrane region" description="Helical" evidence="1">
    <location>
        <begin position="108"/>
        <end position="128"/>
    </location>
</feature>
<organism evidence="2">
    <name type="scientific">bacterium 19MO03SA05</name>
    <dbReference type="NCBI Taxonomy" id="2920620"/>
    <lineage>
        <taxon>Bacteria</taxon>
    </lineage>
</organism>
<evidence type="ECO:0000313" key="2">
    <source>
        <dbReference type="EMBL" id="XAG84335.1"/>
    </source>
</evidence>
<name>A0AAU6VDF2_UNCXX</name>
<dbReference type="EMBL" id="CP095350">
    <property type="protein sequence ID" value="XAG84335.1"/>
    <property type="molecule type" value="Genomic_DNA"/>
</dbReference>
<protein>
    <submittedName>
        <fullName evidence="2">Uncharacterized protein</fullName>
    </submittedName>
</protein>
<feature type="transmembrane region" description="Helical" evidence="1">
    <location>
        <begin position="140"/>
        <end position="159"/>
    </location>
</feature>
<feature type="transmembrane region" description="Helical" evidence="1">
    <location>
        <begin position="60"/>
        <end position="78"/>
    </location>
</feature>
<keyword evidence="1" id="KW-0812">Transmembrane</keyword>
<feature type="transmembrane region" description="Helical" evidence="1">
    <location>
        <begin position="29"/>
        <end position="48"/>
    </location>
</feature>
<reference evidence="2" key="1">
    <citation type="submission" date="2022-03" db="EMBL/GenBank/DDBJ databases">
        <title>Sea Food Isolates.</title>
        <authorList>
            <person name="Li c."/>
        </authorList>
    </citation>
    <scope>NUCLEOTIDE SEQUENCE</scope>
    <source>
        <strain evidence="2">19MO03SA05</strain>
    </source>
</reference>
<keyword evidence="1" id="KW-0472">Membrane</keyword>